<dbReference type="PANTHER" id="PTHR33420">
    <property type="entry name" value="FIMBRIAL SUBUNIT ELFA-RELATED"/>
    <property type="match status" value="1"/>
</dbReference>
<proteinExistence type="inferred from homology"/>
<feature type="signal peptide" evidence="5">
    <location>
        <begin position="1"/>
        <end position="23"/>
    </location>
</feature>
<keyword evidence="4" id="KW-0281">Fimbrium</keyword>
<gene>
    <name evidence="7" type="ORF">C2M16_20025</name>
</gene>
<dbReference type="AlphaFoldDB" id="A0A2K3TNZ8"/>
<dbReference type="EMBL" id="PPHQ01000018">
    <property type="protein sequence ID" value="PNY66018.1"/>
    <property type="molecule type" value="Genomic_DNA"/>
</dbReference>
<evidence type="ECO:0000313" key="8">
    <source>
        <dbReference type="Proteomes" id="UP000236598"/>
    </source>
</evidence>
<reference evidence="7 8" key="1">
    <citation type="submission" date="2018-01" db="EMBL/GenBank/DDBJ databases">
        <title>Draft Genomic Sequencing Of Potential Extraintestinal Pathogenic Escherichia coli B8S18 Isolated From Retail Chicken Skin.</title>
        <authorList>
            <person name="Xu A."/>
            <person name="Tilman S."/>
            <person name="Wisser-Parker K."/>
            <person name="Sheen S."/>
            <person name="Sommers C."/>
        </authorList>
    </citation>
    <scope>NUCLEOTIDE SEQUENCE [LARGE SCALE GENOMIC DNA]</scope>
    <source>
        <strain evidence="7 8">B8S18Com</strain>
    </source>
</reference>
<dbReference type="InterPro" id="IPR000259">
    <property type="entry name" value="Adhesion_dom_fimbrial"/>
</dbReference>
<feature type="domain" description="Fimbrial-type adhesion" evidence="6">
    <location>
        <begin position="205"/>
        <end position="354"/>
    </location>
</feature>
<dbReference type="Gene3D" id="2.60.40.1090">
    <property type="entry name" value="Fimbrial-type adhesion domain"/>
    <property type="match status" value="1"/>
</dbReference>
<protein>
    <submittedName>
        <fullName evidence="7">Fimbrial protein</fullName>
    </submittedName>
</protein>
<organism evidence="7 8">
    <name type="scientific">Escherichia coli</name>
    <dbReference type="NCBI Taxonomy" id="562"/>
    <lineage>
        <taxon>Bacteria</taxon>
        <taxon>Pseudomonadati</taxon>
        <taxon>Pseudomonadota</taxon>
        <taxon>Gammaproteobacteria</taxon>
        <taxon>Enterobacterales</taxon>
        <taxon>Enterobacteriaceae</taxon>
        <taxon>Escherichia</taxon>
    </lineage>
</organism>
<feature type="chain" id="PRO_5014456880" evidence="5">
    <location>
        <begin position="24"/>
        <end position="357"/>
    </location>
</feature>
<dbReference type="Pfam" id="PF00419">
    <property type="entry name" value="Fimbrial"/>
    <property type="match status" value="1"/>
</dbReference>
<evidence type="ECO:0000313" key="7">
    <source>
        <dbReference type="EMBL" id="PNY66018.1"/>
    </source>
</evidence>
<dbReference type="SUPFAM" id="SSF49401">
    <property type="entry name" value="Bacterial adhesins"/>
    <property type="match status" value="1"/>
</dbReference>
<dbReference type="InterPro" id="IPR036937">
    <property type="entry name" value="Adhesion_dom_fimbrial_sf"/>
</dbReference>
<evidence type="ECO:0000256" key="3">
    <source>
        <dbReference type="ARBA" id="ARBA00022729"/>
    </source>
</evidence>
<dbReference type="Proteomes" id="UP000236598">
    <property type="component" value="Unassembled WGS sequence"/>
</dbReference>
<evidence type="ECO:0000256" key="4">
    <source>
        <dbReference type="ARBA" id="ARBA00023263"/>
    </source>
</evidence>
<dbReference type="GO" id="GO:0043709">
    <property type="term" value="P:cell adhesion involved in single-species biofilm formation"/>
    <property type="evidence" value="ECO:0007669"/>
    <property type="project" value="TreeGrafter"/>
</dbReference>
<comment type="subcellular location">
    <subcellularLocation>
        <location evidence="1">Fimbrium</location>
    </subcellularLocation>
</comment>
<name>A0A2K3TNZ8_ECOLX</name>
<dbReference type="PANTHER" id="PTHR33420:SF31">
    <property type="entry name" value="TYPE 1 FIMBRIN D-MANNOSE SPECIFIC ADHESIN"/>
    <property type="match status" value="1"/>
</dbReference>
<sequence>MRNNILLWCFSIVAIFYTSTTLAAPQGICTPDNGVFHSVLDFPGYVITATQNKAGSTFNTTVTNGGSYPAHCHCNTGKVGEFPYIYYTAKINDALSYAGVHSNVNYYNLNPHLDVGIAIDLLGVGFVNAPFEYHANDPDVTTVYNCGREEPLDISSGAKAKVYFYIKKPFAGKVTIPTTLVAKLYGTISRDTPIDYSQPMADVYVRGDITAPQSCEINSLQPINFDFSTIPAADFSSVVGSAVSAHKITKTVTIECEYLGIMNTDDITTSFYATEPSSDNSMVVTSNPNVGIKIYDKNNREINVNGGELPTDMGATSVIGEKAGNVTFSAAPASLTGARPAPGTFTATATITIEIVR</sequence>
<keyword evidence="3 5" id="KW-0732">Signal</keyword>
<dbReference type="InterPro" id="IPR050263">
    <property type="entry name" value="Bact_Fimbrial_Adh_Pro"/>
</dbReference>
<evidence type="ECO:0000256" key="2">
    <source>
        <dbReference type="ARBA" id="ARBA00006671"/>
    </source>
</evidence>
<dbReference type="GO" id="GO:0009289">
    <property type="term" value="C:pilus"/>
    <property type="evidence" value="ECO:0007669"/>
    <property type="project" value="UniProtKB-SubCell"/>
</dbReference>
<comment type="caution">
    <text evidence="7">The sequence shown here is derived from an EMBL/GenBank/DDBJ whole genome shotgun (WGS) entry which is preliminary data.</text>
</comment>
<dbReference type="RefSeq" id="WP_103253845.1">
    <property type="nucleotide sequence ID" value="NZ_CAXUAK010000001.1"/>
</dbReference>
<dbReference type="InterPro" id="IPR008966">
    <property type="entry name" value="Adhesion_dom_sf"/>
</dbReference>
<accession>A0A2K3TNZ8</accession>
<evidence type="ECO:0000256" key="1">
    <source>
        <dbReference type="ARBA" id="ARBA00004561"/>
    </source>
</evidence>
<evidence type="ECO:0000256" key="5">
    <source>
        <dbReference type="SAM" id="SignalP"/>
    </source>
</evidence>
<comment type="similarity">
    <text evidence="2">Belongs to the fimbrial protein family.</text>
</comment>
<evidence type="ECO:0000259" key="6">
    <source>
        <dbReference type="Pfam" id="PF00419"/>
    </source>
</evidence>